<dbReference type="InterPro" id="IPR020023">
    <property type="entry name" value="PseG"/>
</dbReference>
<sequence>MNAVQRVVFRVDASTEMGMGHLMRCLSLARDLADDGANVFFLLRSHAARLTGLIEGEGHSARLLTDPDRRPDAPAADGTAHAHWLPTTWQKDAEQTLEAVDRIGPVDWLVVDHYALDAKWEHMQRQRAPRILAIDDLADRDHDCDLLLDQNLVLNMERRYRGRLPPACRPLLGPACALLRPEFAGQRKSLIGRSGKVGRILVCYGGSDPGNETAKALSAIQSLSLPWLAVDVAVGLSNPHTDSISALCREMPLAELHRGADNMAELMTRADLAIGAGGVMSWERCCLALPTIAVDIADNQTGALTALAGCGAVAYLGSAPSVTVDQIAGTLRSMLDDPARTRAMGEAARALVDGLGTSRVREAMRSLESV</sequence>
<dbReference type="Gene3D" id="3.40.50.2000">
    <property type="entry name" value="Glycogen Phosphorylase B"/>
    <property type="match status" value="1"/>
</dbReference>
<dbReference type="SUPFAM" id="SSF53756">
    <property type="entry name" value="UDP-Glycosyltransferase/glycogen phosphorylase"/>
    <property type="match status" value="2"/>
</dbReference>
<proteinExistence type="predicted"/>
<dbReference type="RefSeq" id="WP_334478686.1">
    <property type="nucleotide sequence ID" value="NZ_JAZHRV010000001.1"/>
</dbReference>
<dbReference type="PANTHER" id="PTHR21015">
    <property type="entry name" value="UDP-N-ACETYLGLUCOSAMINE--N-ACETYLMURAMYL-(PENTAPEPTIDE) PYROPHOSPHORYL-UNDECAPRENOL N-ACETYLGLUCOSAMINE TRANSFERASE 1"/>
    <property type="match status" value="1"/>
</dbReference>
<dbReference type="GO" id="GO:0016787">
    <property type="term" value="F:hydrolase activity"/>
    <property type="evidence" value="ECO:0007669"/>
    <property type="project" value="UniProtKB-KW"/>
</dbReference>
<name>A0ABU8B6A1_9BRAD</name>
<gene>
    <name evidence="1" type="ORF">V1286_001581</name>
</gene>
<protein>
    <submittedName>
        <fullName evidence="1">UDP-2,4-diacetamido-2,4, 6-trideoxy-beta-L-altropyranose hydrolase</fullName>
        <ecNumber evidence="1">3.6.1.57</ecNumber>
    </submittedName>
</protein>
<evidence type="ECO:0000313" key="2">
    <source>
        <dbReference type="Proteomes" id="UP001364224"/>
    </source>
</evidence>
<dbReference type="NCBIfam" id="TIGR03590">
    <property type="entry name" value="PseG"/>
    <property type="match status" value="1"/>
</dbReference>
<organism evidence="1 2">
    <name type="scientific">Bradyrhizobium algeriense</name>
    <dbReference type="NCBI Taxonomy" id="634784"/>
    <lineage>
        <taxon>Bacteria</taxon>
        <taxon>Pseudomonadati</taxon>
        <taxon>Pseudomonadota</taxon>
        <taxon>Alphaproteobacteria</taxon>
        <taxon>Hyphomicrobiales</taxon>
        <taxon>Nitrobacteraceae</taxon>
        <taxon>Bradyrhizobium</taxon>
    </lineage>
</organism>
<reference evidence="1 2" key="1">
    <citation type="submission" date="2024-02" db="EMBL/GenBank/DDBJ databases">
        <title>Adaptive strategies in a cosmopolitan and abundant soil bacterium.</title>
        <authorList>
            <person name="Carini P."/>
        </authorList>
    </citation>
    <scope>NUCLEOTIDE SEQUENCE [LARGE SCALE GENOMIC DNA]</scope>
    <source>
        <strain evidence="1 2">AZCC 1608</strain>
    </source>
</reference>
<comment type="caution">
    <text evidence="1">The sequence shown here is derived from an EMBL/GenBank/DDBJ whole genome shotgun (WGS) entry which is preliminary data.</text>
</comment>
<dbReference type="Proteomes" id="UP001364224">
    <property type="component" value="Unassembled WGS sequence"/>
</dbReference>
<dbReference type="Gene3D" id="3.40.50.11190">
    <property type="match status" value="1"/>
</dbReference>
<dbReference type="PANTHER" id="PTHR21015:SF22">
    <property type="entry name" value="GLYCOSYLTRANSFERASE"/>
    <property type="match status" value="1"/>
</dbReference>
<evidence type="ECO:0000313" key="1">
    <source>
        <dbReference type="EMBL" id="MEH2554052.1"/>
    </source>
</evidence>
<keyword evidence="2" id="KW-1185">Reference proteome</keyword>
<keyword evidence="1" id="KW-0378">Hydrolase</keyword>
<accession>A0ABU8B6A1</accession>
<dbReference type="EC" id="3.6.1.57" evidence="1"/>
<dbReference type="EMBL" id="JAZHRV010000001">
    <property type="protein sequence ID" value="MEH2554052.1"/>
    <property type="molecule type" value="Genomic_DNA"/>
</dbReference>